<keyword evidence="1" id="KW-0597">Phosphoprotein</keyword>
<feature type="domain" description="HTH LytTR-type" evidence="3">
    <location>
        <begin position="134"/>
        <end position="234"/>
    </location>
</feature>
<dbReference type="GO" id="GO:0003677">
    <property type="term" value="F:DNA binding"/>
    <property type="evidence" value="ECO:0007669"/>
    <property type="project" value="UniProtKB-KW"/>
</dbReference>
<dbReference type="Gene3D" id="2.40.50.1020">
    <property type="entry name" value="LytTr DNA-binding domain"/>
    <property type="match status" value="1"/>
</dbReference>
<dbReference type="Gene3D" id="3.40.50.2300">
    <property type="match status" value="1"/>
</dbReference>
<dbReference type="Pfam" id="PF00072">
    <property type="entry name" value="Response_reg"/>
    <property type="match status" value="1"/>
</dbReference>
<dbReference type="InterPro" id="IPR011006">
    <property type="entry name" value="CheY-like_superfamily"/>
</dbReference>
<gene>
    <name evidence="4" type="ORF">IAA93_05755</name>
</gene>
<dbReference type="Pfam" id="PF04397">
    <property type="entry name" value="LytTR"/>
    <property type="match status" value="1"/>
</dbReference>
<dbReference type="EMBL" id="DWUP01000124">
    <property type="protein sequence ID" value="HJD53210.1"/>
    <property type="molecule type" value="Genomic_DNA"/>
</dbReference>
<proteinExistence type="predicted"/>
<evidence type="ECO:0000259" key="2">
    <source>
        <dbReference type="PROSITE" id="PS50110"/>
    </source>
</evidence>
<dbReference type="Proteomes" id="UP000787625">
    <property type="component" value="Unassembled WGS sequence"/>
</dbReference>
<evidence type="ECO:0000259" key="3">
    <source>
        <dbReference type="PROSITE" id="PS50930"/>
    </source>
</evidence>
<dbReference type="SMART" id="SM00850">
    <property type="entry name" value="LytTR"/>
    <property type="match status" value="1"/>
</dbReference>
<organism evidence="4 5">
    <name type="scientific">Candidatus Avibacteroides avistercoris</name>
    <dbReference type="NCBI Taxonomy" id="2840690"/>
    <lineage>
        <taxon>Bacteria</taxon>
        <taxon>Pseudomonadati</taxon>
        <taxon>Bacteroidota</taxon>
        <taxon>Bacteroidia</taxon>
        <taxon>Bacteroidales</taxon>
        <taxon>Bacteroidaceae</taxon>
        <taxon>Bacteroidaceae incertae sedis</taxon>
        <taxon>Candidatus Avibacteroides</taxon>
    </lineage>
</organism>
<dbReference type="PROSITE" id="PS50930">
    <property type="entry name" value="HTH_LYTTR"/>
    <property type="match status" value="1"/>
</dbReference>
<dbReference type="InterPro" id="IPR001789">
    <property type="entry name" value="Sig_transdc_resp-reg_receiver"/>
</dbReference>
<dbReference type="GO" id="GO:0000156">
    <property type="term" value="F:phosphorelay response regulator activity"/>
    <property type="evidence" value="ECO:0007669"/>
    <property type="project" value="InterPro"/>
</dbReference>
<reference evidence="4" key="1">
    <citation type="journal article" date="2021" name="PeerJ">
        <title>Extensive microbial diversity within the chicken gut microbiome revealed by metagenomics and culture.</title>
        <authorList>
            <person name="Gilroy R."/>
            <person name="Ravi A."/>
            <person name="Getino M."/>
            <person name="Pursley I."/>
            <person name="Horton D.L."/>
            <person name="Alikhan N.F."/>
            <person name="Baker D."/>
            <person name="Gharbi K."/>
            <person name="Hall N."/>
            <person name="Watson M."/>
            <person name="Adriaenssens E.M."/>
            <person name="Foster-Nyarko E."/>
            <person name="Jarju S."/>
            <person name="Secka A."/>
            <person name="Antonio M."/>
            <person name="Oren A."/>
            <person name="Chaudhuri R.R."/>
            <person name="La Ragione R."/>
            <person name="Hildebrand F."/>
            <person name="Pallen M.J."/>
        </authorList>
    </citation>
    <scope>NUCLEOTIDE SEQUENCE</scope>
    <source>
        <strain evidence="4">MalCec1-1739</strain>
    </source>
</reference>
<evidence type="ECO:0000313" key="4">
    <source>
        <dbReference type="EMBL" id="HJD53210.1"/>
    </source>
</evidence>
<dbReference type="PANTHER" id="PTHR37299">
    <property type="entry name" value="TRANSCRIPTIONAL REGULATOR-RELATED"/>
    <property type="match status" value="1"/>
</dbReference>
<dbReference type="PANTHER" id="PTHR37299:SF1">
    <property type="entry name" value="STAGE 0 SPORULATION PROTEIN A HOMOLOG"/>
    <property type="match status" value="1"/>
</dbReference>
<name>A0A9D2ZUA8_9BACT</name>
<protein>
    <submittedName>
        <fullName evidence="4">LytTR family DNA-binding domain-containing protein</fullName>
    </submittedName>
</protein>
<dbReference type="InterPro" id="IPR007492">
    <property type="entry name" value="LytTR_DNA-bd_dom"/>
</dbReference>
<dbReference type="AlphaFoldDB" id="A0A9D2ZUA8"/>
<reference evidence="4" key="2">
    <citation type="submission" date="2021-04" db="EMBL/GenBank/DDBJ databases">
        <authorList>
            <person name="Gilroy R."/>
        </authorList>
    </citation>
    <scope>NUCLEOTIDE SEQUENCE</scope>
    <source>
        <strain evidence="4">MalCec1-1739</strain>
    </source>
</reference>
<dbReference type="SUPFAM" id="SSF52172">
    <property type="entry name" value="CheY-like"/>
    <property type="match status" value="1"/>
</dbReference>
<evidence type="ECO:0000313" key="5">
    <source>
        <dbReference type="Proteomes" id="UP000787625"/>
    </source>
</evidence>
<accession>A0A9D2ZUA8</accession>
<evidence type="ECO:0000256" key="1">
    <source>
        <dbReference type="PROSITE-ProRule" id="PRU00169"/>
    </source>
</evidence>
<feature type="modified residue" description="4-aspartylphosphate" evidence="1">
    <location>
        <position position="57"/>
    </location>
</feature>
<comment type="caution">
    <text evidence="4">The sequence shown here is derived from an EMBL/GenBank/DDBJ whole genome shotgun (WGS) entry which is preliminary data.</text>
</comment>
<feature type="domain" description="Response regulatory" evidence="2">
    <location>
        <begin position="5"/>
        <end position="117"/>
    </location>
</feature>
<dbReference type="PROSITE" id="PS50110">
    <property type="entry name" value="RESPONSE_REGULATORY"/>
    <property type="match status" value="1"/>
</dbReference>
<keyword evidence="4" id="KW-0238">DNA-binding</keyword>
<dbReference type="InterPro" id="IPR046947">
    <property type="entry name" value="LytR-like"/>
</dbReference>
<dbReference type="SMART" id="SM00448">
    <property type="entry name" value="REC"/>
    <property type="match status" value="1"/>
</dbReference>
<sequence>MTRLNCIIVDDEPLALGLLENYVTRTPFLALAGKYSNAVNALDGLDRQMPPDIAFIDIQMPDLDGLELARHIDRRTKVVFTTAFDQYAIDGYKVNAIDYLLKPISYSDFLTAADKAREMCEAEGRDRHDQTASIFVKSDYKLVQVTFSSILYIEGLKDYVKIYLTDTPRPLTSLMSLKALEEMLPASQFVRVHRSFIVNMAHARTIEHGRITCDRGSVPIGDSYRRQLQDYIDGKTV</sequence>